<evidence type="ECO:0000256" key="1">
    <source>
        <dbReference type="SAM" id="Phobius"/>
    </source>
</evidence>
<keyword evidence="1" id="KW-1133">Transmembrane helix</keyword>
<organism evidence="3 4">
    <name type="scientific">Candidatus Lloydbacteria bacterium RIFOXYC12_FULL_46_25</name>
    <dbReference type="NCBI Taxonomy" id="1798670"/>
    <lineage>
        <taxon>Bacteria</taxon>
        <taxon>Candidatus Lloydiibacteriota</taxon>
    </lineage>
</organism>
<dbReference type="AlphaFoldDB" id="A0A1G2E3U3"/>
<keyword evidence="1" id="KW-0472">Membrane</keyword>
<dbReference type="PANTHER" id="PTHR37938">
    <property type="entry name" value="BLL0215 PROTEIN"/>
    <property type="match status" value="1"/>
</dbReference>
<dbReference type="Proteomes" id="UP000178106">
    <property type="component" value="Unassembled WGS sequence"/>
</dbReference>
<gene>
    <name evidence="3" type="ORF">A2494_02945</name>
</gene>
<evidence type="ECO:0000259" key="2">
    <source>
        <dbReference type="Pfam" id="PF03703"/>
    </source>
</evidence>
<sequence>MIEIDKNEQILRVVHRHWFVLLGDIFALVFFLALPVVLLVAMNIIPITKVLSFTGSIFAAGGFFFFSWTLIVWMFAWKMWTDYYLDVLIVTDKRIFNIDQQGFFHRESGSFRIDRIQNISVDQKGIIQTLLNFGTIHIETAGENEEFIAEYIGNPHLVKKFINELQDHAIERSQLVHFDGNEIASIVKPNAPTTGDIERLTHNDSDGL</sequence>
<feature type="transmembrane region" description="Helical" evidence="1">
    <location>
        <begin position="57"/>
        <end position="76"/>
    </location>
</feature>
<evidence type="ECO:0000313" key="4">
    <source>
        <dbReference type="Proteomes" id="UP000178106"/>
    </source>
</evidence>
<dbReference type="PANTHER" id="PTHR37938:SF1">
    <property type="entry name" value="BLL0215 PROTEIN"/>
    <property type="match status" value="1"/>
</dbReference>
<feature type="transmembrane region" description="Helical" evidence="1">
    <location>
        <begin position="21"/>
        <end position="45"/>
    </location>
</feature>
<dbReference type="Pfam" id="PF03703">
    <property type="entry name" value="bPH_2"/>
    <property type="match status" value="1"/>
</dbReference>
<comment type="caution">
    <text evidence="3">The sequence shown here is derived from an EMBL/GenBank/DDBJ whole genome shotgun (WGS) entry which is preliminary data.</text>
</comment>
<keyword evidence="1" id="KW-0812">Transmembrane</keyword>
<name>A0A1G2E3U3_9BACT</name>
<protein>
    <recommendedName>
        <fullName evidence="2">YdbS-like PH domain-containing protein</fullName>
    </recommendedName>
</protein>
<evidence type="ECO:0000313" key="3">
    <source>
        <dbReference type="EMBL" id="OGZ20537.1"/>
    </source>
</evidence>
<dbReference type="InterPro" id="IPR005182">
    <property type="entry name" value="YdbS-like_PH"/>
</dbReference>
<accession>A0A1G2E3U3</accession>
<proteinExistence type="predicted"/>
<dbReference type="EMBL" id="MHLU01000012">
    <property type="protein sequence ID" value="OGZ20537.1"/>
    <property type="molecule type" value="Genomic_DNA"/>
</dbReference>
<feature type="domain" description="YdbS-like PH" evidence="2">
    <location>
        <begin position="100"/>
        <end position="151"/>
    </location>
</feature>
<reference evidence="3 4" key="1">
    <citation type="journal article" date="2016" name="Nat. Commun.">
        <title>Thousands of microbial genomes shed light on interconnected biogeochemical processes in an aquifer system.</title>
        <authorList>
            <person name="Anantharaman K."/>
            <person name="Brown C.T."/>
            <person name="Hug L.A."/>
            <person name="Sharon I."/>
            <person name="Castelle C.J."/>
            <person name="Probst A.J."/>
            <person name="Thomas B.C."/>
            <person name="Singh A."/>
            <person name="Wilkins M.J."/>
            <person name="Karaoz U."/>
            <person name="Brodie E.L."/>
            <person name="Williams K.H."/>
            <person name="Hubbard S.S."/>
            <person name="Banfield J.F."/>
        </authorList>
    </citation>
    <scope>NUCLEOTIDE SEQUENCE [LARGE SCALE GENOMIC DNA]</scope>
</reference>